<dbReference type="GeneID" id="25974847"/>
<dbReference type="Proteomes" id="UP000007796">
    <property type="component" value="Unassembled WGS sequence"/>
</dbReference>
<dbReference type="SMART" id="SM00256">
    <property type="entry name" value="FBOX"/>
    <property type="match status" value="1"/>
</dbReference>
<dbReference type="InterPro" id="IPR003347">
    <property type="entry name" value="JmjC_dom"/>
</dbReference>
<protein>
    <submittedName>
        <fullName evidence="4">F-box and wd domain containing protein</fullName>
    </submittedName>
</protein>
<evidence type="ECO:0000313" key="4">
    <source>
        <dbReference type="EMBL" id="EFX00835.1"/>
    </source>
</evidence>
<dbReference type="GO" id="GO:0000987">
    <property type="term" value="F:cis-regulatory region sequence-specific DNA binding"/>
    <property type="evidence" value="ECO:0007669"/>
    <property type="project" value="TreeGrafter"/>
</dbReference>
<dbReference type="InterPro" id="IPR036047">
    <property type="entry name" value="F-box-like_dom_sf"/>
</dbReference>
<feature type="compositionally biased region" description="Acidic residues" evidence="1">
    <location>
        <begin position="520"/>
        <end position="531"/>
    </location>
</feature>
<dbReference type="GO" id="GO:0005634">
    <property type="term" value="C:nucleus"/>
    <property type="evidence" value="ECO:0007669"/>
    <property type="project" value="TreeGrafter"/>
</dbReference>
<dbReference type="InParanoid" id="F0XN64"/>
<evidence type="ECO:0000256" key="1">
    <source>
        <dbReference type="SAM" id="MobiDB-lite"/>
    </source>
</evidence>
<dbReference type="eggNOG" id="KOG2130">
    <property type="taxonomic scope" value="Eukaryota"/>
</dbReference>
<feature type="domain" description="F-box" evidence="2">
    <location>
        <begin position="66"/>
        <end position="112"/>
    </location>
</feature>
<dbReference type="Pfam" id="PF13621">
    <property type="entry name" value="Cupin_8"/>
    <property type="match status" value="1"/>
</dbReference>
<dbReference type="PANTHER" id="PTHR12480:SF21">
    <property type="entry name" value="JMJC DOMAIN-CONTAINING PROTEIN 8"/>
    <property type="match status" value="1"/>
</dbReference>
<dbReference type="PROSITE" id="PS51184">
    <property type="entry name" value="JMJC"/>
    <property type="match status" value="1"/>
</dbReference>
<dbReference type="InterPro" id="IPR001810">
    <property type="entry name" value="F-box_dom"/>
</dbReference>
<proteinExistence type="predicted"/>
<evidence type="ECO:0000313" key="5">
    <source>
        <dbReference type="Proteomes" id="UP000007796"/>
    </source>
</evidence>
<gene>
    <name evidence="4" type="ORF">CMQ_1916</name>
</gene>
<dbReference type="SMART" id="SM00558">
    <property type="entry name" value="JmjC"/>
    <property type="match status" value="1"/>
</dbReference>
<organism evidence="5">
    <name type="scientific">Grosmannia clavigera (strain kw1407 / UAMH 11150)</name>
    <name type="common">Blue stain fungus</name>
    <name type="synonym">Graphiocladiella clavigera</name>
    <dbReference type="NCBI Taxonomy" id="655863"/>
    <lineage>
        <taxon>Eukaryota</taxon>
        <taxon>Fungi</taxon>
        <taxon>Dikarya</taxon>
        <taxon>Ascomycota</taxon>
        <taxon>Pezizomycotina</taxon>
        <taxon>Sordariomycetes</taxon>
        <taxon>Sordariomycetidae</taxon>
        <taxon>Ophiostomatales</taxon>
        <taxon>Ophiostomataceae</taxon>
        <taxon>Leptographium</taxon>
    </lineage>
</organism>
<accession>F0XN64</accession>
<keyword evidence="5" id="KW-1185">Reference proteome</keyword>
<dbReference type="Gene3D" id="1.20.1280.50">
    <property type="match status" value="1"/>
</dbReference>
<dbReference type="EMBL" id="GL629795">
    <property type="protein sequence ID" value="EFX00835.1"/>
    <property type="molecule type" value="Genomic_DNA"/>
</dbReference>
<dbReference type="InterPro" id="IPR041667">
    <property type="entry name" value="Cupin_8"/>
</dbReference>
<feature type="region of interest" description="Disordered" evidence="1">
    <location>
        <begin position="510"/>
        <end position="531"/>
    </location>
</feature>
<dbReference type="AlphaFoldDB" id="F0XN64"/>
<evidence type="ECO:0000259" key="3">
    <source>
        <dbReference type="PROSITE" id="PS51184"/>
    </source>
</evidence>
<name>F0XN64_GROCL</name>
<dbReference type="HOGENOM" id="CLU_016785_1_2_1"/>
<dbReference type="STRING" id="655863.F0XN64"/>
<dbReference type="SUPFAM" id="SSF51197">
    <property type="entry name" value="Clavaminate synthase-like"/>
    <property type="match status" value="1"/>
</dbReference>
<evidence type="ECO:0000259" key="2">
    <source>
        <dbReference type="PROSITE" id="PS50181"/>
    </source>
</evidence>
<dbReference type="InterPro" id="IPR050910">
    <property type="entry name" value="JMJD6_ArgDemeth/LysHydrox"/>
</dbReference>
<dbReference type="Pfam" id="PF12937">
    <property type="entry name" value="F-box-like"/>
    <property type="match status" value="1"/>
</dbReference>
<dbReference type="PANTHER" id="PTHR12480">
    <property type="entry name" value="ARGININE DEMETHYLASE AND LYSYL-HYDROXYLASE JMJD"/>
    <property type="match status" value="1"/>
</dbReference>
<dbReference type="OrthoDB" id="424465at2759"/>
<sequence>MPPSNDDPHDVFVTDEVVAPPTAVIADGTITSTTASLDAPIPFHPLGVRPLGNKYFASGPDAKAASGTFQALPDEMVMQVLEWLDASSLAALGYTCKFLYAFCDYDDLWKSLALGADGGQLQQWRGTWRESLMGNKAQAQSYRSDRVRIDCRDVFSDVLHRPFVCSYASPAQFACNIPKANQIRRFADLSYDEFADKWSDTPFVLTECVRSWRVFADWSLDKLRSAHGSTLFRAESVDWPYALYDQYISNTTDESPLYLFDRKFAEKMKLRVGQDSSSQDDEDVAYWKPDCFGPDLFEVLGSERPAHQWLIVGPAGSGSTFHKDPNGTSAWNAVVQGAKYWILFPPAVAVPGVFVSRDRSEVTSPLSIAEWLLAFHAEARCQAGCIEGVCRRGEILHVPSGWWHLVVNLEPGIALTQNFVSRTHLADVLLFLRDRPEQVTGFARGVVADPHGLFVERLRESAHADELRAAEAEIAWRDARRKRTWEALVGSDRTKIGADGGEEKRQCTEAASGFTFGFGGDDDDDLENETP</sequence>
<reference evidence="4 5" key="1">
    <citation type="journal article" date="2011" name="Proc. Natl. Acad. Sci. U.S.A.">
        <title>Genome and transcriptome analyses of the mountain pine beetle-fungal symbiont Grosmannia clavigera, a lodgepole pine pathogen.</title>
        <authorList>
            <person name="DiGuistini S."/>
            <person name="Wang Y."/>
            <person name="Liao N.Y."/>
            <person name="Taylor G."/>
            <person name="Tanguay P."/>
            <person name="Feau N."/>
            <person name="Henrissat B."/>
            <person name="Chan S.K."/>
            <person name="Hesse-Orce U."/>
            <person name="Alamouti S.M."/>
            <person name="Tsui C.K.M."/>
            <person name="Docking R.T."/>
            <person name="Levasseur A."/>
            <person name="Haridas S."/>
            <person name="Robertson G."/>
            <person name="Birol I."/>
            <person name="Holt R.A."/>
            <person name="Marra M.A."/>
            <person name="Hamelin R.C."/>
            <person name="Hirst M."/>
            <person name="Jones S.J.M."/>
            <person name="Bohlmann J."/>
            <person name="Breuil C."/>
        </authorList>
    </citation>
    <scope>NUCLEOTIDE SEQUENCE [LARGE SCALE GENOMIC DNA]</scope>
    <source>
        <strain evidence="5">kw1407 / UAMH 11150</strain>
    </source>
</reference>
<dbReference type="Gene3D" id="2.60.120.650">
    <property type="entry name" value="Cupin"/>
    <property type="match status" value="1"/>
</dbReference>
<dbReference type="SUPFAM" id="SSF81383">
    <property type="entry name" value="F-box domain"/>
    <property type="match status" value="1"/>
</dbReference>
<dbReference type="PROSITE" id="PS50181">
    <property type="entry name" value="FBOX"/>
    <property type="match status" value="1"/>
</dbReference>
<feature type="domain" description="JmjC" evidence="3">
    <location>
        <begin position="277"/>
        <end position="436"/>
    </location>
</feature>
<dbReference type="RefSeq" id="XP_014170317.1">
    <property type="nucleotide sequence ID" value="XM_014314842.1"/>
</dbReference>